<name>A0A172DYW0_9HEMI</name>
<dbReference type="InterPro" id="IPR050175">
    <property type="entry name" value="Complex_I_Subunit_2"/>
</dbReference>
<keyword evidence="9 18" id="KW-0999">Mitochondrion inner membrane</keyword>
<dbReference type="CTD" id="4536"/>
<comment type="function">
    <text evidence="18">Core subunit of the mitochondrial membrane respiratory chain NADH dehydrogenase (Complex I) which catalyzes electron transfer from NADH through the respiratory chain, using ubiquinone as an electron acceptor. Essential for the catalytic activity and assembly of complex I.</text>
</comment>
<evidence type="ECO:0000259" key="19">
    <source>
        <dbReference type="Pfam" id="PF00361"/>
    </source>
</evidence>
<dbReference type="GO" id="GO:0008137">
    <property type="term" value="F:NADH dehydrogenase (ubiquinone) activity"/>
    <property type="evidence" value="ECO:0007669"/>
    <property type="project" value="UniProtKB-EC"/>
</dbReference>
<keyword evidence="14 18" id="KW-0830">Ubiquinone</keyword>
<evidence type="ECO:0000256" key="11">
    <source>
        <dbReference type="ARBA" id="ARBA00022982"/>
    </source>
</evidence>
<evidence type="ECO:0000256" key="13">
    <source>
        <dbReference type="ARBA" id="ARBA00023027"/>
    </source>
</evidence>
<dbReference type="EC" id="7.1.1.2" evidence="4 18"/>
<dbReference type="PANTHER" id="PTHR46552:SF1">
    <property type="entry name" value="NADH-UBIQUINONE OXIDOREDUCTASE CHAIN 2"/>
    <property type="match status" value="1"/>
</dbReference>
<comment type="caution">
    <text evidence="18">Lacks conserved residue(s) required for the propagation of feature annotation.</text>
</comment>
<protein>
    <recommendedName>
        <fullName evidence="5 18">NADH-ubiquinone oxidoreductase chain 2</fullName>
        <ecNumber evidence="4 18">7.1.1.2</ecNumber>
    </recommendedName>
</protein>
<evidence type="ECO:0000256" key="5">
    <source>
        <dbReference type="ARBA" id="ARBA00021008"/>
    </source>
</evidence>
<dbReference type="GeneID" id="27985406"/>
<feature type="transmembrane region" description="Helical" evidence="18">
    <location>
        <begin position="229"/>
        <end position="250"/>
    </location>
</feature>
<keyword evidence="16 18" id="KW-0472">Membrane</keyword>
<keyword evidence="13 18" id="KW-0520">NAD</keyword>
<dbReference type="InterPro" id="IPR003917">
    <property type="entry name" value="NADH_UbQ_OxRdtase_chain2"/>
</dbReference>
<evidence type="ECO:0000256" key="6">
    <source>
        <dbReference type="ARBA" id="ARBA00022448"/>
    </source>
</evidence>
<evidence type="ECO:0000256" key="7">
    <source>
        <dbReference type="ARBA" id="ARBA00022660"/>
    </source>
</evidence>
<keyword evidence="6" id="KW-0813">Transport</keyword>
<sequence>MMKYLMYTVMMMGTMMVTSSNNWITMWMGLEINMMSFVPMMKSKSMESSKSMMMYFLMQSLGSMMMMISLLINSSILLTPDSMETMVNSLIIISMMIKMGLPPMQTWMIKTMQSMNWTPCLILMSWQKIAPLTIINQTINNQLTTIIIVTASFTGAMGGINQTCLRTIMAYSSISHMSWMMLLTCNSKLWITYMMIYLIMMTTICKMMKSENIFYLNQFNSLNHNNKMTFTLNMMSMGGMPPMIGFIPKWITIQSAVTTNNIPIITMMSILSLITLMYYMNMISPYLMKSSLTTKMQMKKSHKTSTTMLVMMLPTLMMLSLT</sequence>
<dbReference type="Pfam" id="PF00361">
    <property type="entry name" value="Proton_antipo_M"/>
    <property type="match status" value="1"/>
</dbReference>
<keyword evidence="11 18" id="KW-0249">Electron transport</keyword>
<keyword evidence="12 18" id="KW-1133">Transmembrane helix</keyword>
<comment type="function">
    <text evidence="1">Core subunit of the mitochondrial membrane respiratory chain NADH dehydrogenase (Complex I) that is believed to belong to the minimal assembly required for catalysis. Complex I functions in the transfer of electrons from NADH to the respiratory chain. The immediate electron acceptor for the enzyme is believed to be ubiquinone.</text>
</comment>
<feature type="domain" description="NADH:quinone oxidoreductase/Mrp antiporter transmembrane" evidence="19">
    <location>
        <begin position="20"/>
        <end position="275"/>
    </location>
</feature>
<dbReference type="EMBL" id="JQ780819">
    <property type="protein sequence ID" value="AFI54708.1"/>
    <property type="molecule type" value="Genomic_DNA"/>
</dbReference>
<comment type="similarity">
    <text evidence="3 18">Belongs to the complex I subunit 2 family.</text>
</comment>
<dbReference type="InterPro" id="IPR001750">
    <property type="entry name" value="ND/Mrp_TM"/>
</dbReference>
<keyword evidence="10 18" id="KW-1278">Translocase</keyword>
<keyword evidence="15 18" id="KW-0496">Mitochondrion</keyword>
<evidence type="ECO:0000256" key="8">
    <source>
        <dbReference type="ARBA" id="ARBA00022692"/>
    </source>
</evidence>
<evidence type="ECO:0000313" key="20">
    <source>
        <dbReference type="EMBL" id="AFI54708.1"/>
    </source>
</evidence>
<comment type="subcellular location">
    <subcellularLocation>
        <location evidence="2 18">Mitochondrion inner membrane</location>
        <topology evidence="2 18">Multi-pass membrane protein</topology>
    </subcellularLocation>
</comment>
<accession>A0A172DYW0</accession>
<comment type="catalytic activity">
    <reaction evidence="17 18">
        <text>a ubiquinone + NADH + 5 H(+)(in) = a ubiquinol + NAD(+) + 4 H(+)(out)</text>
        <dbReference type="Rhea" id="RHEA:29091"/>
        <dbReference type="Rhea" id="RHEA-COMP:9565"/>
        <dbReference type="Rhea" id="RHEA-COMP:9566"/>
        <dbReference type="ChEBI" id="CHEBI:15378"/>
        <dbReference type="ChEBI" id="CHEBI:16389"/>
        <dbReference type="ChEBI" id="CHEBI:17976"/>
        <dbReference type="ChEBI" id="CHEBI:57540"/>
        <dbReference type="ChEBI" id="CHEBI:57945"/>
        <dbReference type="EC" id="7.1.1.2"/>
    </reaction>
</comment>
<evidence type="ECO:0000256" key="18">
    <source>
        <dbReference type="RuleBase" id="RU003403"/>
    </source>
</evidence>
<dbReference type="AlphaFoldDB" id="A0A172DYW0"/>
<organism evidence="20">
    <name type="scientific">Libiocoris heissi</name>
    <dbReference type="NCBI Taxonomy" id="1176477"/>
    <lineage>
        <taxon>Eukaryota</taxon>
        <taxon>Metazoa</taxon>
        <taxon>Ecdysozoa</taxon>
        <taxon>Arthropoda</taxon>
        <taxon>Hexapoda</taxon>
        <taxon>Insecta</taxon>
        <taxon>Pterygota</taxon>
        <taxon>Neoptera</taxon>
        <taxon>Paraneoptera</taxon>
        <taxon>Hemiptera</taxon>
        <taxon>Heteroptera</taxon>
        <taxon>Panheteroptera</taxon>
        <taxon>Pentatomomorpha</taxon>
        <taxon>Aradoidea</taxon>
        <taxon>Aradidae</taxon>
        <taxon>Carventinae</taxon>
        <taxon>Libiocoris</taxon>
    </lineage>
</organism>
<evidence type="ECO:0000256" key="4">
    <source>
        <dbReference type="ARBA" id="ARBA00012944"/>
    </source>
</evidence>
<proteinExistence type="inferred from homology"/>
<evidence type="ECO:0000256" key="9">
    <source>
        <dbReference type="ARBA" id="ARBA00022792"/>
    </source>
</evidence>
<evidence type="ECO:0000256" key="1">
    <source>
        <dbReference type="ARBA" id="ARBA00003257"/>
    </source>
</evidence>
<keyword evidence="8 18" id="KW-0812">Transmembrane</keyword>
<evidence type="ECO:0000256" key="15">
    <source>
        <dbReference type="ARBA" id="ARBA00023128"/>
    </source>
</evidence>
<evidence type="ECO:0000256" key="10">
    <source>
        <dbReference type="ARBA" id="ARBA00022967"/>
    </source>
</evidence>
<dbReference type="PRINTS" id="PR01436">
    <property type="entry name" value="NADHDHGNASE2"/>
</dbReference>
<feature type="transmembrane region" description="Helical" evidence="18">
    <location>
        <begin position="262"/>
        <end position="283"/>
    </location>
</feature>
<dbReference type="RefSeq" id="YP_009258841.1">
    <property type="nucleotide sequence ID" value="NC_030363.1"/>
</dbReference>
<dbReference type="GO" id="GO:0005743">
    <property type="term" value="C:mitochondrial inner membrane"/>
    <property type="evidence" value="ECO:0007669"/>
    <property type="project" value="UniProtKB-SubCell"/>
</dbReference>
<evidence type="ECO:0000256" key="12">
    <source>
        <dbReference type="ARBA" id="ARBA00022989"/>
    </source>
</evidence>
<feature type="transmembrane region" description="Helical" evidence="18">
    <location>
        <begin position="304"/>
        <end position="321"/>
    </location>
</feature>
<geneLocation type="mitochondrion" evidence="20"/>
<evidence type="ECO:0000256" key="17">
    <source>
        <dbReference type="ARBA" id="ARBA00049551"/>
    </source>
</evidence>
<evidence type="ECO:0000256" key="16">
    <source>
        <dbReference type="ARBA" id="ARBA00023136"/>
    </source>
</evidence>
<reference evidence="20" key="1">
    <citation type="submission" date="2012-03" db="EMBL/GenBank/DDBJ databases">
        <authorList>
            <person name="Mohankumar C."/>
            <person name="Salini B."/>
            <person name="Harish M."/>
            <person name="Sooraj B."/>
        </authorList>
    </citation>
    <scope>NUCLEOTIDE SEQUENCE</scope>
</reference>
<evidence type="ECO:0000256" key="14">
    <source>
        <dbReference type="ARBA" id="ARBA00023075"/>
    </source>
</evidence>
<keyword evidence="7 18" id="KW-0679">Respiratory chain</keyword>
<evidence type="ECO:0000256" key="2">
    <source>
        <dbReference type="ARBA" id="ARBA00004448"/>
    </source>
</evidence>
<evidence type="ECO:0000256" key="3">
    <source>
        <dbReference type="ARBA" id="ARBA00007012"/>
    </source>
</evidence>
<reference evidence="20" key="2">
    <citation type="journal article" date="2016" name="Sci. Rep.">
        <title>Rearrangement of mitochondrial tRNA genes in flat bugs (Hemiptera: Aradidae).</title>
        <authorList>
            <person name="Song F."/>
            <person name="Li H."/>
            <person name="Shao R."/>
            <person name="Shi A."/>
            <person name="Bai X."/>
            <person name="Zheng X."/>
            <person name="Heiss E."/>
            <person name="Cai W."/>
        </authorList>
    </citation>
    <scope>NUCLEOTIDE SEQUENCE</scope>
</reference>
<dbReference type="PANTHER" id="PTHR46552">
    <property type="entry name" value="NADH-UBIQUINONE OXIDOREDUCTASE CHAIN 2"/>
    <property type="match status" value="1"/>
</dbReference>
<gene>
    <name evidence="20" type="primary">ND2</name>
</gene>
<dbReference type="GO" id="GO:0006120">
    <property type="term" value="P:mitochondrial electron transport, NADH to ubiquinone"/>
    <property type="evidence" value="ECO:0007669"/>
    <property type="project" value="InterPro"/>
</dbReference>